<dbReference type="Proteomes" id="UP000199021">
    <property type="component" value="Unassembled WGS sequence"/>
</dbReference>
<dbReference type="PROSITE" id="PS51257">
    <property type="entry name" value="PROKAR_LIPOPROTEIN"/>
    <property type="match status" value="1"/>
</dbReference>
<keyword evidence="2" id="KW-1185">Reference proteome</keyword>
<organism evidence="1 2">
    <name type="scientific">Neolewinella agarilytica</name>
    <dbReference type="NCBI Taxonomy" id="478744"/>
    <lineage>
        <taxon>Bacteria</taxon>
        <taxon>Pseudomonadati</taxon>
        <taxon>Bacteroidota</taxon>
        <taxon>Saprospiria</taxon>
        <taxon>Saprospirales</taxon>
        <taxon>Lewinellaceae</taxon>
        <taxon>Neolewinella</taxon>
    </lineage>
</organism>
<proteinExistence type="predicted"/>
<gene>
    <name evidence="1" type="ORF">SAMN05444359_11153</name>
</gene>
<sequence>MKIFNLFALSLLLVYSCDSDDQNKQYHAPIEIDFAITDSITLPQPENEYWYGGMIESGEEVVHYLLYDKPNEKAFELGSYSNTKGYRLIRQMKLFENGLMGNRVSSFGLLGEKSILLVTDGGVHLYNLEGQLVRSAREEAPLIDMMNSSVHTVMEQDSLNGFLVSHQNSGEETLMTTDPEFYQKHKLFSFYKYEDLMYQNHVLEIDPESKMRSTQSPRGYYNFSSINASNKNELLVVCNPVPRYALYTLIAPFQIKEAYDINLPWFQEEAINTPMIYSLYTTSSFTGVAIDDRYLYFSVRSGVPQDEIKQGVSPEDGFKLFVKNNKNYLVVRERSSEKYYQTILPAKVNSLVTSFQDGRLLLTQNINEVESKEGVTLYIAKIYH</sequence>
<reference evidence="2" key="1">
    <citation type="submission" date="2016-10" db="EMBL/GenBank/DDBJ databases">
        <authorList>
            <person name="Varghese N."/>
            <person name="Submissions S."/>
        </authorList>
    </citation>
    <scope>NUCLEOTIDE SEQUENCE [LARGE SCALE GENOMIC DNA]</scope>
    <source>
        <strain evidence="2">DSM 24740</strain>
    </source>
</reference>
<evidence type="ECO:0000313" key="1">
    <source>
        <dbReference type="EMBL" id="SEQ52091.1"/>
    </source>
</evidence>
<protein>
    <submittedName>
        <fullName evidence="1">Uncharacterized protein</fullName>
    </submittedName>
</protein>
<dbReference type="InParanoid" id="A0A1H9GPU0"/>
<accession>A0A1H9GPU0</accession>
<evidence type="ECO:0000313" key="2">
    <source>
        <dbReference type="Proteomes" id="UP000199021"/>
    </source>
</evidence>
<name>A0A1H9GPU0_9BACT</name>
<dbReference type="RefSeq" id="WP_090168367.1">
    <property type="nucleotide sequence ID" value="NZ_FOFB01000011.1"/>
</dbReference>
<dbReference type="EMBL" id="FOFB01000011">
    <property type="protein sequence ID" value="SEQ52091.1"/>
    <property type="molecule type" value="Genomic_DNA"/>
</dbReference>
<dbReference type="AlphaFoldDB" id="A0A1H9GPU0"/>